<keyword evidence="14" id="KW-1133">Transmembrane helix</keyword>
<keyword evidence="12" id="KW-0503">Monooxygenase</keyword>
<evidence type="ECO:0000256" key="3">
    <source>
        <dbReference type="ARBA" id="ARBA00004174"/>
    </source>
</evidence>
<dbReference type="SUPFAM" id="SSF48264">
    <property type="entry name" value="Cytochrome P450"/>
    <property type="match status" value="1"/>
</dbReference>
<dbReference type="EMBL" id="HBUE01106265">
    <property type="protein sequence ID" value="CAG6487150.1"/>
    <property type="molecule type" value="Transcribed_RNA"/>
</dbReference>
<dbReference type="PRINTS" id="PR00464">
    <property type="entry name" value="EP450II"/>
</dbReference>
<sequence>MVQVDLFTAGAVFAIILLAYHYLSKRYEYFLTKPIPCLKPTFLVGNTGPMMFRQRDIAAHVQILYYAFPDFKITGFYDLMNPIFMLRDPDVIKKIGVKDFDVFMDHTPTMAGATEAEVSGEQLFANSLFALRGSKWRDMRATLSPAFTGSKMRHMFELVAECAVSMSDFFKAEAKAGKKLEFEMKDTFSRFGNDVIATVAFGIKVDSMRDRENDFFVKGKQMLNFQSLIVLLKFFCL</sequence>
<keyword evidence="10" id="KW-0560">Oxidoreductase</keyword>
<evidence type="ECO:0000256" key="10">
    <source>
        <dbReference type="ARBA" id="ARBA00023002"/>
    </source>
</evidence>
<comment type="subcellular location">
    <subcellularLocation>
        <location evidence="4">Endoplasmic reticulum membrane</location>
        <topology evidence="4">Peripheral membrane protein</topology>
    </subcellularLocation>
    <subcellularLocation>
        <location evidence="3">Microsome membrane</location>
        <topology evidence="3">Peripheral membrane protein</topology>
    </subcellularLocation>
</comment>
<dbReference type="GO" id="GO:0020037">
    <property type="term" value="F:heme binding"/>
    <property type="evidence" value="ECO:0007669"/>
    <property type="project" value="InterPro"/>
</dbReference>
<reference evidence="15" key="1">
    <citation type="submission" date="2021-05" db="EMBL/GenBank/DDBJ databases">
        <authorList>
            <person name="Alioto T."/>
            <person name="Alioto T."/>
            <person name="Gomez Garrido J."/>
        </authorList>
    </citation>
    <scope>NUCLEOTIDE SEQUENCE</scope>
</reference>
<keyword evidence="14" id="KW-0812">Transmembrane</keyword>
<dbReference type="GO" id="GO:0005506">
    <property type="term" value="F:iron ion binding"/>
    <property type="evidence" value="ECO:0007669"/>
    <property type="project" value="InterPro"/>
</dbReference>
<dbReference type="Pfam" id="PF00067">
    <property type="entry name" value="p450"/>
    <property type="match status" value="1"/>
</dbReference>
<dbReference type="AlphaFoldDB" id="A0A8D8C8N4"/>
<evidence type="ECO:0000256" key="13">
    <source>
        <dbReference type="ARBA" id="ARBA00023136"/>
    </source>
</evidence>
<dbReference type="GO" id="GO:0004497">
    <property type="term" value="F:monooxygenase activity"/>
    <property type="evidence" value="ECO:0007669"/>
    <property type="project" value="UniProtKB-KW"/>
</dbReference>
<comment type="similarity">
    <text evidence="5">Belongs to the cytochrome P450 family.</text>
</comment>
<evidence type="ECO:0000256" key="11">
    <source>
        <dbReference type="ARBA" id="ARBA00023004"/>
    </source>
</evidence>
<dbReference type="GO" id="GO:0016705">
    <property type="term" value="F:oxidoreductase activity, acting on paired donors, with incorporation or reduction of molecular oxygen"/>
    <property type="evidence" value="ECO:0007669"/>
    <property type="project" value="InterPro"/>
</dbReference>
<keyword evidence="13 14" id="KW-0472">Membrane</keyword>
<organism evidence="15">
    <name type="scientific">Culex pipiens</name>
    <name type="common">House mosquito</name>
    <dbReference type="NCBI Taxonomy" id="7175"/>
    <lineage>
        <taxon>Eukaryota</taxon>
        <taxon>Metazoa</taxon>
        <taxon>Ecdysozoa</taxon>
        <taxon>Arthropoda</taxon>
        <taxon>Hexapoda</taxon>
        <taxon>Insecta</taxon>
        <taxon>Pterygota</taxon>
        <taxon>Neoptera</taxon>
        <taxon>Endopterygota</taxon>
        <taxon>Diptera</taxon>
        <taxon>Nematocera</taxon>
        <taxon>Culicoidea</taxon>
        <taxon>Culicidae</taxon>
        <taxon>Culicinae</taxon>
        <taxon>Culicini</taxon>
        <taxon>Culex</taxon>
        <taxon>Culex</taxon>
    </lineage>
</organism>
<evidence type="ECO:0000256" key="14">
    <source>
        <dbReference type="SAM" id="Phobius"/>
    </source>
</evidence>
<dbReference type="PANTHER" id="PTHR24292:SF54">
    <property type="entry name" value="CYP9F3-RELATED"/>
    <property type="match status" value="1"/>
</dbReference>
<proteinExistence type="inferred from homology"/>
<dbReference type="InterPro" id="IPR050476">
    <property type="entry name" value="Insect_CytP450_Detox"/>
</dbReference>
<keyword evidence="8" id="KW-0256">Endoplasmic reticulum</keyword>
<evidence type="ECO:0000256" key="12">
    <source>
        <dbReference type="ARBA" id="ARBA00023033"/>
    </source>
</evidence>
<comment type="cofactor">
    <cofactor evidence="1">
        <name>heme</name>
        <dbReference type="ChEBI" id="CHEBI:30413"/>
    </cofactor>
</comment>
<dbReference type="Gene3D" id="1.10.630.10">
    <property type="entry name" value="Cytochrome P450"/>
    <property type="match status" value="1"/>
</dbReference>
<dbReference type="PANTHER" id="PTHR24292">
    <property type="entry name" value="CYTOCHROME P450"/>
    <property type="match status" value="1"/>
</dbReference>
<accession>A0A8D8C8N4</accession>
<dbReference type="InterPro" id="IPR002402">
    <property type="entry name" value="Cyt_P450_E_grp-II"/>
</dbReference>
<evidence type="ECO:0000256" key="9">
    <source>
        <dbReference type="ARBA" id="ARBA00022848"/>
    </source>
</evidence>
<evidence type="ECO:0000313" key="15">
    <source>
        <dbReference type="EMBL" id="CAG6487150.1"/>
    </source>
</evidence>
<keyword evidence="6" id="KW-0349">Heme</keyword>
<feature type="transmembrane region" description="Helical" evidence="14">
    <location>
        <begin position="6"/>
        <end position="23"/>
    </location>
</feature>
<evidence type="ECO:0000256" key="4">
    <source>
        <dbReference type="ARBA" id="ARBA00004406"/>
    </source>
</evidence>
<evidence type="ECO:0000256" key="7">
    <source>
        <dbReference type="ARBA" id="ARBA00022723"/>
    </source>
</evidence>
<keyword evidence="7" id="KW-0479">Metal-binding</keyword>
<evidence type="ECO:0000256" key="1">
    <source>
        <dbReference type="ARBA" id="ARBA00001971"/>
    </source>
</evidence>
<evidence type="ECO:0000256" key="5">
    <source>
        <dbReference type="ARBA" id="ARBA00010617"/>
    </source>
</evidence>
<evidence type="ECO:0000256" key="8">
    <source>
        <dbReference type="ARBA" id="ARBA00022824"/>
    </source>
</evidence>
<evidence type="ECO:0000256" key="6">
    <source>
        <dbReference type="ARBA" id="ARBA00022617"/>
    </source>
</evidence>
<keyword evidence="11" id="KW-0408">Iron</keyword>
<evidence type="ECO:0000256" key="2">
    <source>
        <dbReference type="ARBA" id="ARBA00003690"/>
    </source>
</evidence>
<dbReference type="InterPro" id="IPR036396">
    <property type="entry name" value="Cyt_P450_sf"/>
</dbReference>
<comment type="function">
    <text evidence="2">May be involved in the metabolism of insect hormones and in the breakdown of synthetic insecticides.</text>
</comment>
<dbReference type="InterPro" id="IPR001128">
    <property type="entry name" value="Cyt_P450"/>
</dbReference>
<name>A0A8D8C8N4_CULPI</name>
<dbReference type="GO" id="GO:0005789">
    <property type="term" value="C:endoplasmic reticulum membrane"/>
    <property type="evidence" value="ECO:0007669"/>
    <property type="project" value="UniProtKB-SubCell"/>
</dbReference>
<keyword evidence="9" id="KW-0492">Microsome</keyword>
<protein>
    <submittedName>
        <fullName evidence="15">Cytochrome P450 9e2</fullName>
    </submittedName>
</protein>